<dbReference type="PANTHER" id="PTHR48100">
    <property type="entry name" value="BROAD-SPECIFICITY PHOSPHATASE YOR283W-RELATED"/>
    <property type="match status" value="1"/>
</dbReference>
<dbReference type="Gene3D" id="3.40.50.1240">
    <property type="entry name" value="Phosphoglycerate mutase-like"/>
    <property type="match status" value="1"/>
</dbReference>
<dbReference type="STRING" id="96561.Dole_1922"/>
<keyword evidence="2" id="KW-1185">Reference proteome</keyword>
<dbReference type="SUPFAM" id="SSF53254">
    <property type="entry name" value="Phosphoglycerate mutase-like"/>
    <property type="match status" value="1"/>
</dbReference>
<dbReference type="InterPro" id="IPR029033">
    <property type="entry name" value="His_PPase_superfam"/>
</dbReference>
<dbReference type="KEGG" id="dol:Dole_1922"/>
<dbReference type="Pfam" id="PF00300">
    <property type="entry name" value="His_Phos_1"/>
    <property type="match status" value="1"/>
</dbReference>
<dbReference type="EMBL" id="CP000859">
    <property type="protein sequence ID" value="ABW67726.1"/>
    <property type="molecule type" value="Genomic_DNA"/>
</dbReference>
<evidence type="ECO:0000313" key="1">
    <source>
        <dbReference type="EMBL" id="ABW67726.1"/>
    </source>
</evidence>
<name>A8ZSI9_DESOH</name>
<dbReference type="OrthoDB" id="280692at2"/>
<dbReference type="PANTHER" id="PTHR48100:SF1">
    <property type="entry name" value="HISTIDINE PHOSPHATASE FAMILY PROTEIN-RELATED"/>
    <property type="match status" value="1"/>
</dbReference>
<dbReference type="eggNOG" id="COG0406">
    <property type="taxonomic scope" value="Bacteria"/>
</dbReference>
<proteinExistence type="predicted"/>
<accession>A8ZSI9</accession>
<dbReference type="SMART" id="SM00855">
    <property type="entry name" value="PGAM"/>
    <property type="match status" value="1"/>
</dbReference>
<dbReference type="InterPro" id="IPR050275">
    <property type="entry name" value="PGM_Phosphatase"/>
</dbReference>
<dbReference type="Proteomes" id="UP000008561">
    <property type="component" value="Chromosome"/>
</dbReference>
<dbReference type="GO" id="GO:0016791">
    <property type="term" value="F:phosphatase activity"/>
    <property type="evidence" value="ECO:0007669"/>
    <property type="project" value="TreeGrafter"/>
</dbReference>
<organism evidence="1 2">
    <name type="scientific">Desulfosudis oleivorans (strain DSM 6200 / JCM 39069 / Hxd3)</name>
    <name type="common">Desulfococcus oleovorans</name>
    <dbReference type="NCBI Taxonomy" id="96561"/>
    <lineage>
        <taxon>Bacteria</taxon>
        <taxon>Pseudomonadati</taxon>
        <taxon>Thermodesulfobacteriota</taxon>
        <taxon>Desulfobacteria</taxon>
        <taxon>Desulfobacterales</taxon>
        <taxon>Desulfosudaceae</taxon>
        <taxon>Desulfosudis</taxon>
    </lineage>
</organism>
<dbReference type="InterPro" id="IPR013078">
    <property type="entry name" value="His_Pase_superF_clade-1"/>
</dbReference>
<evidence type="ECO:0000313" key="2">
    <source>
        <dbReference type="Proteomes" id="UP000008561"/>
    </source>
</evidence>
<dbReference type="HOGENOM" id="CLU_084200_0_0_7"/>
<dbReference type="AlphaFoldDB" id="A8ZSI9"/>
<dbReference type="GO" id="GO:0005737">
    <property type="term" value="C:cytoplasm"/>
    <property type="evidence" value="ECO:0007669"/>
    <property type="project" value="TreeGrafter"/>
</dbReference>
<sequence>MSILYFIRHGQASFGKSDYDSLSPVGELQSRLLADYLLSSHMTFDAILVGPQQRHRQTARPLIDACQEKGGTGPEIVEIPEMAEYDFTTVLRELIPVMTAESEAFNRDAGLMFTDRKAFQRLFEAVMLRWVGGDHHLPAELTWTAFKARVIRGVETLMARYGRGKNVAVFTSGGPISATIQEVLRLSDAMAMQVNWQVVNGSMTRFKCTHEKIMMASFNEYPWLEMHADREIITYR</sequence>
<dbReference type="RefSeq" id="WP_012175338.1">
    <property type="nucleotide sequence ID" value="NC_009943.1"/>
</dbReference>
<protein>
    <submittedName>
        <fullName evidence="1">Phosphoglycerate mutase</fullName>
    </submittedName>
</protein>
<gene>
    <name evidence="1" type="ordered locus">Dole_1922</name>
</gene>
<reference evidence="1 2" key="1">
    <citation type="submission" date="2007-10" db="EMBL/GenBank/DDBJ databases">
        <title>Complete sequence of Desulfococcus oleovorans Hxd3.</title>
        <authorList>
            <consortium name="US DOE Joint Genome Institute"/>
            <person name="Copeland A."/>
            <person name="Lucas S."/>
            <person name="Lapidus A."/>
            <person name="Barry K."/>
            <person name="Glavina del Rio T."/>
            <person name="Dalin E."/>
            <person name="Tice H."/>
            <person name="Pitluck S."/>
            <person name="Kiss H."/>
            <person name="Brettin T."/>
            <person name="Bruce D."/>
            <person name="Detter J.C."/>
            <person name="Han C."/>
            <person name="Schmutz J."/>
            <person name="Larimer F."/>
            <person name="Land M."/>
            <person name="Hauser L."/>
            <person name="Kyrpides N."/>
            <person name="Kim E."/>
            <person name="Wawrik B."/>
            <person name="Richardson P."/>
        </authorList>
    </citation>
    <scope>NUCLEOTIDE SEQUENCE [LARGE SCALE GENOMIC DNA]</scope>
    <source>
        <strain evidence="2">DSM 6200 / JCM 39069 / Hxd3</strain>
    </source>
</reference>
<dbReference type="CDD" id="cd07067">
    <property type="entry name" value="HP_PGM_like"/>
    <property type="match status" value="1"/>
</dbReference>